<dbReference type="InterPro" id="IPR050625">
    <property type="entry name" value="ParA/MinD_ATPase"/>
</dbReference>
<dbReference type="Pfam" id="PF13614">
    <property type="entry name" value="AAA_31"/>
    <property type="match status" value="1"/>
</dbReference>
<protein>
    <submittedName>
        <fullName evidence="2">AAA family ATPase</fullName>
    </submittedName>
</protein>
<dbReference type="Gene3D" id="3.40.50.300">
    <property type="entry name" value="P-loop containing nucleotide triphosphate hydrolases"/>
    <property type="match status" value="1"/>
</dbReference>
<name>A0ABY8C9C4_9GAMM</name>
<keyword evidence="3" id="KW-1185">Reference proteome</keyword>
<gene>
    <name evidence="2" type="ORF">NR989_11235</name>
</gene>
<evidence type="ECO:0000259" key="1">
    <source>
        <dbReference type="Pfam" id="PF13614"/>
    </source>
</evidence>
<dbReference type="Proteomes" id="UP001222275">
    <property type="component" value="Chromosome"/>
</dbReference>
<accession>A0ABY8C9C4</accession>
<dbReference type="SUPFAM" id="SSF52540">
    <property type="entry name" value="P-loop containing nucleoside triphosphate hydrolases"/>
    <property type="match status" value="1"/>
</dbReference>
<proteinExistence type="predicted"/>
<organism evidence="2 3">
    <name type="scientific">Thiomicrorhabdus lithotrophica</name>
    <dbReference type="NCBI Taxonomy" id="2949997"/>
    <lineage>
        <taxon>Bacteria</taxon>
        <taxon>Pseudomonadati</taxon>
        <taxon>Pseudomonadota</taxon>
        <taxon>Gammaproteobacteria</taxon>
        <taxon>Thiotrichales</taxon>
        <taxon>Piscirickettsiaceae</taxon>
        <taxon>Thiomicrorhabdus</taxon>
    </lineage>
</organism>
<evidence type="ECO:0000313" key="2">
    <source>
        <dbReference type="EMBL" id="WEJ62571.1"/>
    </source>
</evidence>
<feature type="domain" description="AAA" evidence="1">
    <location>
        <begin position="135"/>
        <end position="296"/>
    </location>
</feature>
<dbReference type="RefSeq" id="WP_275594829.1">
    <property type="nucleotide sequence ID" value="NZ_CP102381.1"/>
</dbReference>
<sequence>MTQELSTNSMALKQALYFGADEDLREAVRVSIMSKYHTEFMQEVPHIWPEDIQLVLLEYQGDSHEVLSKINQLLTIAKGVQLYVLLKEKDADFIIEASHQGVQGFIECPNEVLHILSILHMQDRRRQGKNGNVSSLFSLKGGVGCTALATNLASHLNEMTEGRTVLVDLNMPLGDTALYLNMEGKRLYSLTDFVYNLNRFDENLIYKSLSRHESGLYVLSLPTEVSELDNLNGDIIKTIIQSLRRYYDHVIIDCASDLSDMTLSCLDESDNIVLIAEPSLSSLRAVNSVIQLTQKLGYIRESIKLILNRSSSHDDEMLDEVIGSLDIDTVIHVTNAYVDFNESLKEGVLLKDYNPSSIVNRQLSGIANMLHNGSYHLPIEQKMLQPSLVNKLLSSLLSRIKQPKEVKEPVIITDKILVP</sequence>
<dbReference type="InterPro" id="IPR025669">
    <property type="entry name" value="AAA_dom"/>
</dbReference>
<evidence type="ECO:0000313" key="3">
    <source>
        <dbReference type="Proteomes" id="UP001222275"/>
    </source>
</evidence>
<dbReference type="EMBL" id="CP102381">
    <property type="protein sequence ID" value="WEJ62571.1"/>
    <property type="molecule type" value="Genomic_DNA"/>
</dbReference>
<dbReference type="InterPro" id="IPR027417">
    <property type="entry name" value="P-loop_NTPase"/>
</dbReference>
<dbReference type="PANTHER" id="PTHR43384:SF13">
    <property type="entry name" value="SLR0110 PROTEIN"/>
    <property type="match status" value="1"/>
</dbReference>
<dbReference type="PANTHER" id="PTHR43384">
    <property type="entry name" value="SEPTUM SITE-DETERMINING PROTEIN MIND HOMOLOG, CHLOROPLASTIC-RELATED"/>
    <property type="match status" value="1"/>
</dbReference>
<reference evidence="2 3" key="1">
    <citation type="submission" date="2022-06" db="EMBL/GenBank/DDBJ databases">
        <title>Thiomicrohabdus sp. nov, an obligately chemolithoautotrophic, sulfur-oxidizing bacterium isolated from beach of Guanyin Mountain. Amoy.</title>
        <authorList>
            <person name="Zhu H."/>
        </authorList>
    </citation>
    <scope>NUCLEOTIDE SEQUENCE [LARGE SCALE GENOMIC DNA]</scope>
    <source>
        <strain evidence="2 3">XGS-01</strain>
    </source>
</reference>